<accession>A0ABR9DTG8</accession>
<name>A0ABR9DTG8_9MICO</name>
<evidence type="ECO:0000313" key="4">
    <source>
        <dbReference type="Proteomes" id="UP000642107"/>
    </source>
</evidence>
<dbReference type="Proteomes" id="UP000642107">
    <property type="component" value="Unassembled WGS sequence"/>
</dbReference>
<evidence type="ECO:0000313" key="3">
    <source>
        <dbReference type="EMBL" id="MBD9700416.1"/>
    </source>
</evidence>
<keyword evidence="4" id="KW-1185">Reference proteome</keyword>
<feature type="domain" description="Low molecular weight protein antigen 6 PH" evidence="2">
    <location>
        <begin position="75"/>
        <end position="131"/>
    </location>
</feature>
<evidence type="ECO:0000256" key="1">
    <source>
        <dbReference type="SAM" id="Phobius"/>
    </source>
</evidence>
<comment type="caution">
    <text evidence="3">The sequence shown here is derived from an EMBL/GenBank/DDBJ whole genome shotgun (WGS) entry which is preliminary data.</text>
</comment>
<feature type="transmembrane region" description="Helical" evidence="1">
    <location>
        <begin position="19"/>
        <end position="38"/>
    </location>
</feature>
<evidence type="ECO:0000259" key="2">
    <source>
        <dbReference type="Pfam" id="PF10756"/>
    </source>
</evidence>
<protein>
    <submittedName>
        <fullName evidence="3">PH domain-containing protein</fullName>
    </submittedName>
</protein>
<dbReference type="InterPro" id="IPR019692">
    <property type="entry name" value="CFP-6_PH"/>
</dbReference>
<dbReference type="EMBL" id="JACZDF010000008">
    <property type="protein sequence ID" value="MBD9700416.1"/>
    <property type="molecule type" value="Genomic_DNA"/>
</dbReference>
<keyword evidence="1" id="KW-0812">Transmembrane</keyword>
<dbReference type="RefSeq" id="WP_192281970.1">
    <property type="nucleotide sequence ID" value="NZ_JACZDF010000008.1"/>
</dbReference>
<organism evidence="3 4">
    <name type="scientific">Flavimobilis rhizosphaerae</name>
    <dbReference type="NCBI Taxonomy" id="2775421"/>
    <lineage>
        <taxon>Bacteria</taxon>
        <taxon>Bacillati</taxon>
        <taxon>Actinomycetota</taxon>
        <taxon>Actinomycetes</taxon>
        <taxon>Micrococcales</taxon>
        <taxon>Jonesiaceae</taxon>
        <taxon>Flavimobilis</taxon>
    </lineage>
</organism>
<gene>
    <name evidence="3" type="ORF">IGS67_13125</name>
</gene>
<dbReference type="Pfam" id="PF10756">
    <property type="entry name" value="bPH_6"/>
    <property type="match status" value="1"/>
</dbReference>
<keyword evidence="1" id="KW-0472">Membrane</keyword>
<reference evidence="3 4" key="1">
    <citation type="submission" date="2020-09" db="EMBL/GenBank/DDBJ databases">
        <title>Flavimobilis rhizosphaerae sp. nov., isolated from rhizosphere soil of Spartina alterniflora.</title>
        <authorList>
            <person name="Hanqin C."/>
        </authorList>
    </citation>
    <scope>NUCLEOTIDE SEQUENCE [LARGE SCALE GENOMIC DNA]</scope>
    <source>
        <strain evidence="3 4">GY 10621</strain>
    </source>
</reference>
<keyword evidence="1" id="KW-1133">Transmembrane helix</keyword>
<proteinExistence type="predicted"/>
<sequence>MSPGDAHLFGPFRPRGARVVGQTLAVTIVAGAAFVLLASPGHPGVGYDPLNTVALCLVAGFAVWLLRRHAGVLAVVSPEGIVVRNLVRTRALEWAQVEAVRFAQGQPWVTLDLTDGTTLAVMAVQSSDGAFGRSEARRLATLVERYGEAQEPPR</sequence>
<feature type="transmembrane region" description="Helical" evidence="1">
    <location>
        <begin position="50"/>
        <end position="66"/>
    </location>
</feature>